<protein>
    <recommendedName>
        <fullName evidence="3">ABC transporter permease</fullName>
    </recommendedName>
</protein>
<evidence type="ECO:0008006" key="3">
    <source>
        <dbReference type="Google" id="ProtNLM"/>
    </source>
</evidence>
<evidence type="ECO:0000313" key="2">
    <source>
        <dbReference type="Proteomes" id="UP000283786"/>
    </source>
</evidence>
<reference evidence="1 2" key="1">
    <citation type="submission" date="2020-08" db="EMBL/GenBank/DDBJ databases">
        <title>Genome sequence of Rhodobacteraceae bacterium Lw-13e.</title>
        <authorList>
            <person name="Poehlein A."/>
            <person name="Wolter L."/>
            <person name="Daniel R."/>
            <person name="Brinkhoff T."/>
        </authorList>
    </citation>
    <scope>NUCLEOTIDE SEQUENCE [LARGE SCALE GENOMIC DNA]</scope>
    <source>
        <strain evidence="1 2">Lw-13e</strain>
    </source>
</reference>
<accession>A0A418SEN7</accession>
<organism evidence="1 2">
    <name type="scientific">Pseudooceanicola algae</name>
    <dbReference type="NCBI Taxonomy" id="1537215"/>
    <lineage>
        <taxon>Bacteria</taxon>
        <taxon>Pseudomonadati</taxon>
        <taxon>Pseudomonadota</taxon>
        <taxon>Alphaproteobacteria</taxon>
        <taxon>Rhodobacterales</taxon>
        <taxon>Paracoccaceae</taxon>
        <taxon>Pseudooceanicola</taxon>
    </lineage>
</organism>
<keyword evidence="2" id="KW-1185">Reference proteome</keyword>
<dbReference type="KEGG" id="palw:PSAL_010030"/>
<dbReference type="Proteomes" id="UP000283786">
    <property type="component" value="Chromosome"/>
</dbReference>
<dbReference type="RefSeq" id="WP_196222839.1">
    <property type="nucleotide sequence ID" value="NZ_CP060436.1"/>
</dbReference>
<evidence type="ECO:0000313" key="1">
    <source>
        <dbReference type="EMBL" id="QPM89777.1"/>
    </source>
</evidence>
<proteinExistence type="predicted"/>
<gene>
    <name evidence="1" type="ORF">PSAL_010030</name>
</gene>
<name>A0A418SEN7_9RHOB</name>
<dbReference type="AlphaFoldDB" id="A0A418SEN7"/>
<sequence>MNRWMIRAVLWVRNPPSEKRVILVLVVIALCIAIWGAEKLFGFPDWLVPDTRRWR</sequence>
<dbReference type="EMBL" id="CP060436">
    <property type="protein sequence ID" value="QPM89777.1"/>
    <property type="molecule type" value="Genomic_DNA"/>
</dbReference>